<dbReference type="Pfam" id="PF14219">
    <property type="entry name" value="DUF4328"/>
    <property type="match status" value="1"/>
</dbReference>
<reference evidence="3 4" key="1">
    <citation type="submission" date="2020-08" db="EMBL/GenBank/DDBJ databases">
        <title>Sequencing the genomes of 1000 actinobacteria strains.</title>
        <authorList>
            <person name="Klenk H.-P."/>
        </authorList>
    </citation>
    <scope>NUCLEOTIDE SEQUENCE [LARGE SCALE GENOMIC DNA]</scope>
    <source>
        <strain evidence="3 4">DSM 45084</strain>
    </source>
</reference>
<dbReference type="AlphaFoldDB" id="A0A7W7T9U2"/>
<sequence length="300" mass="32234">MMPPLRVDWVATPPPGAYPPRRFPAPRVPYAGPPSYPVPPRWGFPLLAWRWPTSVALTESKPRATVDRVRSLGRTASHVLGLVGVTALWAAGAEIWRYVLLLLSRHGALSANTVGVSDAMVYSASVVTTVTGAIALLFTLVWLRRAREAAAAAAGYGPSRSGRAVLLGLLVPGLNLIIPGSVAAELEHAALRQPATSRPRPSRLIRWWWGLWVFSALFLVVTVAWSFRSGTQALADGVLLHAVSDLLAAAVAITTGVLVRRITGLLLPIDAASLRRMRVIEVKNAPTPDLRTIRASGSPR</sequence>
<name>A0A7W7T9U2_9PSEU</name>
<comment type="caution">
    <text evidence="3">The sequence shown here is derived from an EMBL/GenBank/DDBJ whole genome shotgun (WGS) entry which is preliminary data.</text>
</comment>
<keyword evidence="1" id="KW-1133">Transmembrane helix</keyword>
<protein>
    <recommendedName>
        <fullName evidence="2">DUF4328 domain-containing protein</fullName>
    </recommendedName>
</protein>
<feature type="transmembrane region" description="Helical" evidence="1">
    <location>
        <begin position="204"/>
        <end position="227"/>
    </location>
</feature>
<proteinExistence type="predicted"/>
<keyword evidence="1" id="KW-0472">Membrane</keyword>
<evidence type="ECO:0000256" key="1">
    <source>
        <dbReference type="SAM" id="Phobius"/>
    </source>
</evidence>
<feature type="transmembrane region" description="Helical" evidence="1">
    <location>
        <begin position="119"/>
        <end position="143"/>
    </location>
</feature>
<evidence type="ECO:0000313" key="4">
    <source>
        <dbReference type="Proteomes" id="UP000542674"/>
    </source>
</evidence>
<keyword evidence="1" id="KW-0812">Transmembrane</keyword>
<dbReference type="InterPro" id="IPR025565">
    <property type="entry name" value="DUF4328"/>
</dbReference>
<dbReference type="EMBL" id="JACHJS010000001">
    <property type="protein sequence ID" value="MBB4969203.1"/>
    <property type="molecule type" value="Genomic_DNA"/>
</dbReference>
<evidence type="ECO:0000259" key="2">
    <source>
        <dbReference type="Pfam" id="PF14219"/>
    </source>
</evidence>
<dbReference type="Proteomes" id="UP000542674">
    <property type="component" value="Unassembled WGS sequence"/>
</dbReference>
<accession>A0A7W7T9U2</accession>
<keyword evidence="4" id="KW-1185">Reference proteome</keyword>
<feature type="domain" description="DUF4328" evidence="2">
    <location>
        <begin position="106"/>
        <end position="263"/>
    </location>
</feature>
<feature type="transmembrane region" description="Helical" evidence="1">
    <location>
        <begin position="79"/>
        <end position="99"/>
    </location>
</feature>
<evidence type="ECO:0000313" key="3">
    <source>
        <dbReference type="EMBL" id="MBB4969203.1"/>
    </source>
</evidence>
<organism evidence="3 4">
    <name type="scientific">Saccharothrix violaceirubra</name>
    <dbReference type="NCBI Taxonomy" id="413306"/>
    <lineage>
        <taxon>Bacteria</taxon>
        <taxon>Bacillati</taxon>
        <taxon>Actinomycetota</taxon>
        <taxon>Actinomycetes</taxon>
        <taxon>Pseudonocardiales</taxon>
        <taxon>Pseudonocardiaceae</taxon>
        <taxon>Saccharothrix</taxon>
    </lineage>
</organism>
<gene>
    <name evidence="3" type="ORF">F4559_006562</name>
</gene>
<feature type="transmembrane region" description="Helical" evidence="1">
    <location>
        <begin position="239"/>
        <end position="259"/>
    </location>
</feature>